<protein>
    <recommendedName>
        <fullName evidence="4">Nucleolar protein 16</fullName>
    </recommendedName>
</protein>
<name>A0A376B4B4_9ASCO</name>
<evidence type="ECO:0000256" key="5">
    <source>
        <dbReference type="ARBA" id="ARBA00022517"/>
    </source>
</evidence>
<comment type="subcellular location">
    <subcellularLocation>
        <location evidence="2">Nucleus</location>
        <location evidence="2">Nucleolus</location>
    </subcellularLocation>
</comment>
<dbReference type="Pfam" id="PF09420">
    <property type="entry name" value="Nop16"/>
    <property type="match status" value="1"/>
</dbReference>
<organism evidence="8 9">
    <name type="scientific">Saccharomycodes ludwigii</name>
    <dbReference type="NCBI Taxonomy" id="36035"/>
    <lineage>
        <taxon>Eukaryota</taxon>
        <taxon>Fungi</taxon>
        <taxon>Dikarya</taxon>
        <taxon>Ascomycota</taxon>
        <taxon>Saccharomycotina</taxon>
        <taxon>Saccharomycetes</taxon>
        <taxon>Saccharomycodales</taxon>
        <taxon>Saccharomycodaceae</taxon>
        <taxon>Saccharomycodes</taxon>
    </lineage>
</organism>
<accession>A0A376B4B4</accession>
<dbReference type="GO" id="GO:0042273">
    <property type="term" value="P:ribosomal large subunit biogenesis"/>
    <property type="evidence" value="ECO:0007669"/>
    <property type="project" value="TreeGrafter"/>
</dbReference>
<comment type="similarity">
    <text evidence="3">Belongs to the NOP16 family.</text>
</comment>
<feature type="compositionally biased region" description="Basic residues" evidence="7">
    <location>
        <begin position="9"/>
        <end position="21"/>
    </location>
</feature>
<proteinExistence type="inferred from homology"/>
<feature type="region of interest" description="Disordered" evidence="7">
    <location>
        <begin position="1"/>
        <end position="22"/>
    </location>
</feature>
<feature type="compositionally biased region" description="Basic and acidic residues" evidence="7">
    <location>
        <begin position="110"/>
        <end position="121"/>
    </location>
</feature>
<dbReference type="PANTHER" id="PTHR13243:SF1">
    <property type="entry name" value="NUCLEOLAR PROTEIN 16"/>
    <property type="match status" value="1"/>
</dbReference>
<reference evidence="9" key="1">
    <citation type="submission" date="2018-06" db="EMBL/GenBank/DDBJ databases">
        <authorList>
            <person name="Guldener U."/>
        </authorList>
    </citation>
    <scope>NUCLEOTIDE SEQUENCE [LARGE SCALE GENOMIC DNA]</scope>
    <source>
        <strain evidence="9">UTAD17</strain>
    </source>
</reference>
<evidence type="ECO:0000313" key="9">
    <source>
        <dbReference type="Proteomes" id="UP000262825"/>
    </source>
</evidence>
<dbReference type="AlphaFoldDB" id="A0A376B4B4"/>
<keyword evidence="9" id="KW-1185">Reference proteome</keyword>
<evidence type="ECO:0000256" key="6">
    <source>
        <dbReference type="ARBA" id="ARBA00023242"/>
    </source>
</evidence>
<keyword evidence="5" id="KW-0690">Ribosome biogenesis</keyword>
<evidence type="ECO:0000256" key="4">
    <source>
        <dbReference type="ARBA" id="ARBA00015522"/>
    </source>
</evidence>
<evidence type="ECO:0000313" key="8">
    <source>
        <dbReference type="EMBL" id="SSD59429.1"/>
    </source>
</evidence>
<dbReference type="Proteomes" id="UP000262825">
    <property type="component" value="Unassembled WGS sequence"/>
</dbReference>
<dbReference type="GO" id="GO:0005730">
    <property type="term" value="C:nucleolus"/>
    <property type="evidence" value="ECO:0007669"/>
    <property type="project" value="UniProtKB-SubCell"/>
</dbReference>
<dbReference type="VEuPathDB" id="FungiDB:SCODWIG_01190"/>
<feature type="region of interest" description="Disordered" evidence="7">
    <location>
        <begin position="77"/>
        <end position="121"/>
    </location>
</feature>
<feature type="compositionally biased region" description="Acidic residues" evidence="7">
    <location>
        <begin position="78"/>
        <end position="95"/>
    </location>
</feature>
<comment type="function">
    <text evidence="1">Involved in the biogenesis of the 60S ribosomal subunit.</text>
</comment>
<dbReference type="EMBL" id="UFAJ01000140">
    <property type="protein sequence ID" value="SSD59429.1"/>
    <property type="molecule type" value="Genomic_DNA"/>
</dbReference>
<dbReference type="InterPro" id="IPR019002">
    <property type="entry name" value="Ribosome_biogenesis_Nop16"/>
</dbReference>
<evidence type="ECO:0000256" key="2">
    <source>
        <dbReference type="ARBA" id="ARBA00004604"/>
    </source>
</evidence>
<dbReference type="PANTHER" id="PTHR13243">
    <property type="entry name" value="HSPC111 PROTEIN-RELATED"/>
    <property type="match status" value="1"/>
</dbReference>
<keyword evidence="6" id="KW-0539">Nucleus</keyword>
<gene>
    <name evidence="8" type="ORF">SCODWIG_01190</name>
</gene>
<evidence type="ECO:0000256" key="7">
    <source>
        <dbReference type="SAM" id="MobiDB-lite"/>
    </source>
</evidence>
<evidence type="ECO:0000256" key="3">
    <source>
        <dbReference type="ARBA" id="ARBA00008479"/>
    </source>
</evidence>
<evidence type="ECO:0000256" key="1">
    <source>
        <dbReference type="ARBA" id="ARBA00002889"/>
    </source>
</evidence>
<sequence>MARSSINKTSRRTKDKQRKVNIKGNPIIAKNWDYSKTLTQNYKRLGLVSKLDKPAGGQEADLSKVIRKNAVVKAVTIADEDSSDEEEEEEEDESMNDIKDEELNSDGEFDENKIPEGEARIQRDKDGQVLKVFYGKKKMFDIDQSVESLKATRGGGESTEVVKQLEEYSNRPIAPKIRKQSSREEEWIERLFKKHGDNYKKMAFDTKLNVNQQTEADLKKRIMKWKKKQGIN</sequence>